<feature type="domain" description="NADP-dependent oxidoreductase" evidence="6">
    <location>
        <begin position="18"/>
        <end position="281"/>
    </location>
</feature>
<reference evidence="7" key="1">
    <citation type="submission" date="2023-11" db="EMBL/GenBank/DDBJ databases">
        <authorList>
            <person name="Alioto T."/>
            <person name="Alioto T."/>
            <person name="Gomez Garrido J."/>
        </authorList>
    </citation>
    <scope>NUCLEOTIDE SEQUENCE</scope>
</reference>
<keyword evidence="2" id="KW-0560">Oxidoreductase</keyword>
<dbReference type="InterPro" id="IPR036812">
    <property type="entry name" value="NAD(P)_OxRdtase_dom_sf"/>
</dbReference>
<dbReference type="FunFam" id="3.20.20.100:FF:000007">
    <property type="entry name" value="NAD(P)H-dependent D-xylose reductase xyl1"/>
    <property type="match status" value="1"/>
</dbReference>
<feature type="active site" description="Proton donor" evidence="3">
    <location>
        <position position="51"/>
    </location>
</feature>
<dbReference type="Proteomes" id="UP001296104">
    <property type="component" value="Unassembled WGS sequence"/>
</dbReference>
<dbReference type="InterPro" id="IPR018170">
    <property type="entry name" value="Aldo/ket_reductase_CS"/>
</dbReference>
<evidence type="ECO:0000313" key="8">
    <source>
        <dbReference type="Proteomes" id="UP001296104"/>
    </source>
</evidence>
<feature type="binding site" evidence="4">
    <location>
        <position position="109"/>
    </location>
    <ligand>
        <name>substrate</name>
    </ligand>
</feature>
<dbReference type="Gene3D" id="3.20.20.100">
    <property type="entry name" value="NADP-dependent oxidoreductase domain"/>
    <property type="match status" value="1"/>
</dbReference>
<dbReference type="PROSITE" id="PS00062">
    <property type="entry name" value="ALDOKETO_REDUCTASE_2"/>
    <property type="match status" value="1"/>
</dbReference>
<dbReference type="AlphaFoldDB" id="A0AAI9EBD8"/>
<proteinExistence type="inferred from homology"/>
<dbReference type="GO" id="GO:0016491">
    <property type="term" value="F:oxidoreductase activity"/>
    <property type="evidence" value="ECO:0007669"/>
    <property type="project" value="UniProtKB-KW"/>
</dbReference>
<dbReference type="PRINTS" id="PR00069">
    <property type="entry name" value="ALDKETRDTASE"/>
</dbReference>
<evidence type="ECO:0000256" key="1">
    <source>
        <dbReference type="ARBA" id="ARBA00007905"/>
    </source>
</evidence>
<feature type="site" description="Lowers pKa of active site Tyr" evidence="5">
    <location>
        <position position="76"/>
    </location>
</feature>
<dbReference type="PROSITE" id="PS00063">
    <property type="entry name" value="ALDOKETO_REDUCTASE_3"/>
    <property type="match status" value="1"/>
</dbReference>
<dbReference type="PIRSF" id="PIRSF000097">
    <property type="entry name" value="AKR"/>
    <property type="match status" value="1"/>
</dbReference>
<name>A0AAI9EBD8_9PEZI</name>
<sequence>MPLPEHFTLNTGAKIPAVGFGTWQAAPHEVEQAVEEALKQGYRHIDGAAIYRNETEVGSGIKKSGVKREDIFLTGKLWNTSHRPEYVEKALDASLKDLGTDYLDLYLMHWPVAFAPGSKWFPLDDEGVFRLDDVPVEETYKAMEKLLSTGKVKAIGVSNFNIRRLEDLLKKTTVVPAVNQIEAHPYLQQPDLLQYHKDKGILVQAYSPLGNNQTGEPKTVDDPKVHEIAKSLDLNPGALLGSWAIQRGTVVLPKSVTPARIAANLKVKELPQEAFDALNALERHKRFNFPARWGADIFDEAGEEHVKKVAKETAAENKSKFQI</sequence>
<evidence type="ECO:0000256" key="2">
    <source>
        <dbReference type="ARBA" id="ARBA00023002"/>
    </source>
</evidence>
<evidence type="ECO:0000313" key="7">
    <source>
        <dbReference type="EMBL" id="CAK4027494.1"/>
    </source>
</evidence>
<dbReference type="Pfam" id="PF00248">
    <property type="entry name" value="Aldo_ket_red"/>
    <property type="match status" value="1"/>
</dbReference>
<dbReference type="InterPro" id="IPR023210">
    <property type="entry name" value="NADP_OxRdtase_dom"/>
</dbReference>
<dbReference type="SUPFAM" id="SSF51430">
    <property type="entry name" value="NAD(P)-linked oxidoreductase"/>
    <property type="match status" value="1"/>
</dbReference>
<gene>
    <name evidence="7" type="ORF">LECACI_7A005077</name>
</gene>
<accession>A0AAI9EBD8</accession>
<dbReference type="PANTHER" id="PTHR11732">
    <property type="entry name" value="ALDO/KETO REDUCTASE"/>
    <property type="match status" value="1"/>
</dbReference>
<dbReference type="PROSITE" id="PS00798">
    <property type="entry name" value="ALDOKETO_REDUCTASE_1"/>
    <property type="match status" value="1"/>
</dbReference>
<dbReference type="InterPro" id="IPR020471">
    <property type="entry name" value="AKR"/>
</dbReference>
<comment type="caution">
    <text evidence="7">The sequence shown here is derived from an EMBL/GenBank/DDBJ whole genome shotgun (WGS) entry which is preliminary data.</text>
</comment>
<organism evidence="7 8">
    <name type="scientific">Lecanosticta acicola</name>
    <dbReference type="NCBI Taxonomy" id="111012"/>
    <lineage>
        <taxon>Eukaryota</taxon>
        <taxon>Fungi</taxon>
        <taxon>Dikarya</taxon>
        <taxon>Ascomycota</taxon>
        <taxon>Pezizomycotina</taxon>
        <taxon>Dothideomycetes</taxon>
        <taxon>Dothideomycetidae</taxon>
        <taxon>Mycosphaerellales</taxon>
        <taxon>Mycosphaerellaceae</taxon>
        <taxon>Lecanosticta</taxon>
    </lineage>
</organism>
<evidence type="ECO:0000256" key="4">
    <source>
        <dbReference type="PIRSR" id="PIRSR000097-2"/>
    </source>
</evidence>
<evidence type="ECO:0000256" key="5">
    <source>
        <dbReference type="PIRSR" id="PIRSR000097-3"/>
    </source>
</evidence>
<evidence type="ECO:0000256" key="3">
    <source>
        <dbReference type="PIRSR" id="PIRSR000097-1"/>
    </source>
</evidence>
<keyword evidence="8" id="KW-1185">Reference proteome</keyword>
<dbReference type="EMBL" id="CAVMBE010000031">
    <property type="protein sequence ID" value="CAK4027494.1"/>
    <property type="molecule type" value="Genomic_DNA"/>
</dbReference>
<protein>
    <submittedName>
        <fullName evidence="7">Aldehyde reductase i</fullName>
    </submittedName>
</protein>
<evidence type="ECO:0000259" key="6">
    <source>
        <dbReference type="Pfam" id="PF00248"/>
    </source>
</evidence>
<comment type="similarity">
    <text evidence="1">Belongs to the aldo/keto reductase family.</text>
</comment>